<dbReference type="EC" id="1.8.4.12" evidence="3"/>
<comment type="caution">
    <text evidence="3">Lacks conserved residue(s) required for the propagation of feature annotation.</text>
</comment>
<keyword evidence="1 3" id="KW-0560">Oxidoreductase</keyword>
<feature type="active site" description="Nucleophile" evidence="3">
    <location>
        <position position="118"/>
    </location>
</feature>
<comment type="catalytic activity">
    <reaction evidence="2 3">
        <text>L-methionyl-[protein] + [thioredoxin]-disulfide + H2O = L-methionyl-(R)-S-oxide-[protein] + [thioredoxin]-dithiol</text>
        <dbReference type="Rhea" id="RHEA:24164"/>
        <dbReference type="Rhea" id="RHEA-COMP:10698"/>
        <dbReference type="Rhea" id="RHEA-COMP:10700"/>
        <dbReference type="Rhea" id="RHEA-COMP:12313"/>
        <dbReference type="Rhea" id="RHEA-COMP:12314"/>
        <dbReference type="ChEBI" id="CHEBI:15377"/>
        <dbReference type="ChEBI" id="CHEBI:16044"/>
        <dbReference type="ChEBI" id="CHEBI:29950"/>
        <dbReference type="ChEBI" id="CHEBI:45764"/>
        <dbReference type="ChEBI" id="CHEBI:50058"/>
        <dbReference type="EC" id="1.8.4.12"/>
    </reaction>
</comment>
<evidence type="ECO:0000256" key="4">
    <source>
        <dbReference type="SAM" id="MobiDB-lite"/>
    </source>
</evidence>
<sequence>MTKESKEELKARLTPEQYEVTQNAGTERPFTGKYDQWWDDGIFVDVVSGEPLFSSTDKYDSGCGWPAFTKGIDDADLQENTDHSFGMTRTEVRSRDADSHLGHVFPDGPKDKGGLRYCINSASLRFVPKEDMEKEGYGKYLSLFK</sequence>
<evidence type="ECO:0000313" key="6">
    <source>
        <dbReference type="EMBL" id="MBS9336233.1"/>
    </source>
</evidence>
<dbReference type="HAMAP" id="MF_01400">
    <property type="entry name" value="MsrB"/>
    <property type="match status" value="1"/>
</dbReference>
<accession>A0ABS5QSQ8</accession>
<gene>
    <name evidence="3 6" type="primary">msrB</name>
    <name evidence="6" type="ORF">G6R28_03175</name>
</gene>
<protein>
    <recommendedName>
        <fullName evidence="3">Peptide methionine sulfoxide reductase MsrB</fullName>
        <ecNumber evidence="3">1.8.4.12</ecNumber>
    </recommendedName>
    <alternativeName>
        <fullName evidence="3">Peptide-methionine (R)-S-oxide reductase</fullName>
    </alternativeName>
</protein>
<dbReference type="Gene3D" id="2.170.150.20">
    <property type="entry name" value="Peptide methionine sulfoxide reductase"/>
    <property type="match status" value="1"/>
</dbReference>
<organism evidence="6 7">
    <name type="scientific">Fructobacillus papyrifericola</name>
    <dbReference type="NCBI Taxonomy" id="2713172"/>
    <lineage>
        <taxon>Bacteria</taxon>
        <taxon>Bacillati</taxon>
        <taxon>Bacillota</taxon>
        <taxon>Bacilli</taxon>
        <taxon>Lactobacillales</taxon>
        <taxon>Lactobacillaceae</taxon>
        <taxon>Fructobacillus</taxon>
    </lineage>
</organism>
<dbReference type="Proteomes" id="UP000735205">
    <property type="component" value="Unassembled WGS sequence"/>
</dbReference>
<reference evidence="6 7" key="1">
    <citation type="submission" date="2020-02" db="EMBL/GenBank/DDBJ databases">
        <title>Fructobacillus sp. isolated from paper mulberry of Taiwan.</title>
        <authorList>
            <person name="Lin S.-T."/>
        </authorList>
    </citation>
    <scope>NUCLEOTIDE SEQUENCE [LARGE SCALE GENOMIC DNA]</scope>
    <source>
        <strain evidence="6 7">M1-21</strain>
    </source>
</reference>
<dbReference type="SUPFAM" id="SSF51316">
    <property type="entry name" value="Mss4-like"/>
    <property type="match status" value="1"/>
</dbReference>
<dbReference type="EMBL" id="JAAMFJ010000001">
    <property type="protein sequence ID" value="MBS9336233.1"/>
    <property type="molecule type" value="Genomic_DNA"/>
</dbReference>
<comment type="caution">
    <text evidence="6">The sequence shown here is derived from an EMBL/GenBank/DDBJ whole genome shotgun (WGS) entry which is preliminary data.</text>
</comment>
<dbReference type="Pfam" id="PF01641">
    <property type="entry name" value="SelR"/>
    <property type="match status" value="1"/>
</dbReference>
<evidence type="ECO:0000256" key="3">
    <source>
        <dbReference type="HAMAP-Rule" id="MF_01400"/>
    </source>
</evidence>
<dbReference type="PROSITE" id="PS51790">
    <property type="entry name" value="MSRB"/>
    <property type="match status" value="1"/>
</dbReference>
<evidence type="ECO:0000256" key="1">
    <source>
        <dbReference type="ARBA" id="ARBA00023002"/>
    </source>
</evidence>
<dbReference type="InterPro" id="IPR011057">
    <property type="entry name" value="Mss4-like_sf"/>
</dbReference>
<comment type="similarity">
    <text evidence="3">Belongs to the MsrB Met sulfoxide reductase family.</text>
</comment>
<proteinExistence type="inferred from homology"/>
<feature type="domain" description="MsrB" evidence="5">
    <location>
        <begin position="6"/>
        <end position="129"/>
    </location>
</feature>
<feature type="region of interest" description="Disordered" evidence="4">
    <location>
        <begin position="80"/>
        <end position="107"/>
    </location>
</feature>
<dbReference type="GO" id="GO:0033743">
    <property type="term" value="F:peptide-methionine (R)-S-oxide reductase activity"/>
    <property type="evidence" value="ECO:0007669"/>
    <property type="project" value="UniProtKB-EC"/>
</dbReference>
<evidence type="ECO:0000313" key="7">
    <source>
        <dbReference type="Proteomes" id="UP000735205"/>
    </source>
</evidence>
<dbReference type="PANTHER" id="PTHR10173:SF59">
    <property type="entry name" value="PEPTIDE METHIONINE SULFOXIDE REDUCTASE MSRA_MSRB"/>
    <property type="match status" value="1"/>
</dbReference>
<dbReference type="RefSeq" id="WP_213792776.1">
    <property type="nucleotide sequence ID" value="NZ_JAAMFJ010000001.1"/>
</dbReference>
<evidence type="ECO:0000256" key="2">
    <source>
        <dbReference type="ARBA" id="ARBA00048488"/>
    </source>
</evidence>
<dbReference type="PANTHER" id="PTHR10173">
    <property type="entry name" value="METHIONINE SULFOXIDE REDUCTASE"/>
    <property type="match status" value="1"/>
</dbReference>
<dbReference type="InterPro" id="IPR002579">
    <property type="entry name" value="Met_Sox_Rdtase_MsrB_dom"/>
</dbReference>
<dbReference type="InterPro" id="IPR028427">
    <property type="entry name" value="Met_Sox_Rdtase_MsrB"/>
</dbReference>
<evidence type="ECO:0000259" key="5">
    <source>
        <dbReference type="PROSITE" id="PS51790"/>
    </source>
</evidence>
<keyword evidence="7" id="KW-1185">Reference proteome</keyword>
<feature type="compositionally biased region" description="Basic and acidic residues" evidence="4">
    <location>
        <begin position="90"/>
        <end position="101"/>
    </location>
</feature>
<dbReference type="NCBIfam" id="TIGR00357">
    <property type="entry name" value="peptide-methionine (R)-S-oxide reductase MsrB"/>
    <property type="match status" value="1"/>
</dbReference>
<name>A0ABS5QSQ8_9LACO</name>